<dbReference type="Proteomes" id="UP000006718">
    <property type="component" value="Chromosome 4"/>
</dbReference>
<reference evidence="2" key="2">
    <citation type="submission" date="2019-01" db="EMBL/GenBank/DDBJ databases">
        <authorList>
            <person name="Graves T."/>
            <person name="Eichler E.E."/>
            <person name="Wilson R.K."/>
        </authorList>
    </citation>
    <scope>NUCLEOTIDE SEQUENCE [LARGE SCALE GENOMIC DNA]</scope>
    <source>
        <strain evidence="2">17573</strain>
    </source>
</reference>
<dbReference type="VEuPathDB" id="HostDB:ENSMMUG00000052902"/>
<dbReference type="Ensembl" id="ENSMMUT00000107293.1">
    <property type="protein sequence ID" value="ENSMMUP00000065390.1"/>
    <property type="gene ID" value="ENSMMUG00000052902.1"/>
</dbReference>
<evidence type="ECO:0000313" key="3">
    <source>
        <dbReference type="Proteomes" id="UP000006718"/>
    </source>
</evidence>
<dbReference type="PANTHER" id="PTHR12138:SF135">
    <property type="entry name" value="SAM DOMAIN-CONTAINING PROTEIN"/>
    <property type="match status" value="1"/>
</dbReference>
<dbReference type="Bgee" id="ENSMMUG00000052902">
    <property type="expression patterns" value="Expressed in liver and 10 other cell types or tissues"/>
</dbReference>
<sequence>MNCISKGVERVEVLDSGHTIRFLFLGGNGLQKAAAAGEGGQGGRNVGKRGGSRGRLLSPRRRLSDWGNLFFFLRQSLTLSPRLQCSGTILAHCNLCLPGSHDSCASAFLVAGTTGVRHHTWLICVFLVRDRFSLCWSGWSRTPDLKRSTCFGLPKCWDYRCESPCQPTNLSLITCWGCVANFLPGPGRYRSTFLFYIEGNGDPERLGASLPS</sequence>
<evidence type="ECO:0000313" key="2">
    <source>
        <dbReference type="Ensembl" id="ENSMMUP00000065390.1"/>
    </source>
</evidence>
<proteinExistence type="predicted"/>
<dbReference type="GeneTree" id="ENSGT01150000286943"/>
<dbReference type="STRING" id="9544.ENSMMUP00000065390"/>
<name>A0A5F7ZLA2_MACMU</name>
<protein>
    <submittedName>
        <fullName evidence="2">Uncharacterized protein</fullName>
    </submittedName>
</protein>
<reference evidence="2" key="3">
    <citation type="submission" date="2025-08" db="UniProtKB">
        <authorList>
            <consortium name="Ensembl"/>
        </authorList>
    </citation>
    <scope>IDENTIFICATION</scope>
    <source>
        <strain evidence="2">17573</strain>
    </source>
</reference>
<dbReference type="AlphaFoldDB" id="A0A5F7ZLA2"/>
<dbReference type="InParanoid" id="A0A5F7ZLA2"/>
<reference evidence="2" key="4">
    <citation type="submission" date="2025-09" db="UniProtKB">
        <authorList>
            <consortium name="Ensembl"/>
        </authorList>
    </citation>
    <scope>IDENTIFICATION</scope>
    <source>
        <strain evidence="2">17573</strain>
    </source>
</reference>
<evidence type="ECO:0000256" key="1">
    <source>
        <dbReference type="SAM" id="MobiDB-lite"/>
    </source>
</evidence>
<dbReference type="PANTHER" id="PTHR12138">
    <property type="entry name" value="PRIMATE-EXPANDED PROTEIN FAMILY"/>
    <property type="match status" value="1"/>
</dbReference>
<accession>A0A5F7ZLA2</accession>
<feature type="region of interest" description="Disordered" evidence="1">
    <location>
        <begin position="35"/>
        <end position="55"/>
    </location>
</feature>
<organism evidence="2 3">
    <name type="scientific">Macaca mulatta</name>
    <name type="common">Rhesus macaque</name>
    <dbReference type="NCBI Taxonomy" id="9544"/>
    <lineage>
        <taxon>Eukaryota</taxon>
        <taxon>Metazoa</taxon>
        <taxon>Chordata</taxon>
        <taxon>Craniata</taxon>
        <taxon>Vertebrata</taxon>
        <taxon>Euteleostomi</taxon>
        <taxon>Mammalia</taxon>
        <taxon>Eutheria</taxon>
        <taxon>Euarchontoglires</taxon>
        <taxon>Primates</taxon>
        <taxon>Haplorrhini</taxon>
        <taxon>Catarrhini</taxon>
        <taxon>Cercopithecidae</taxon>
        <taxon>Cercopithecinae</taxon>
        <taxon>Macaca</taxon>
    </lineage>
</organism>
<keyword evidence="3" id="KW-1185">Reference proteome</keyword>
<reference evidence="3" key="1">
    <citation type="journal article" date="2007" name="Science">
        <title>Evolutionary and biomedical insights from the rhesus macaque genome.</title>
        <authorList>
            <person name="Gibbs R.A."/>
            <person name="Rogers J."/>
            <person name="Katze M.G."/>
            <person name="Bumgarner R."/>
            <person name="Weinstock G.M."/>
            <person name="Mardis E.R."/>
            <person name="Remington K.A."/>
            <person name="Strausberg R.L."/>
            <person name="Venter J.C."/>
            <person name="Wilson R.K."/>
            <person name="Batzer M.A."/>
            <person name="Bustamante C.D."/>
            <person name="Eichler E.E."/>
            <person name="Hahn M.W."/>
            <person name="Hardison R.C."/>
            <person name="Makova K.D."/>
            <person name="Miller W."/>
            <person name="Milosavljevic A."/>
            <person name="Palermo R.E."/>
            <person name="Siepel A."/>
            <person name="Sikela J.M."/>
            <person name="Attaway T."/>
            <person name="Bell S."/>
            <person name="Bernard K.E."/>
            <person name="Buhay C.J."/>
            <person name="Chandrabose M.N."/>
            <person name="Dao M."/>
            <person name="Davis C."/>
            <person name="Delehaunty K.D."/>
            <person name="Ding Y."/>
            <person name="Dinh H.H."/>
            <person name="Dugan-Rocha S."/>
            <person name="Fulton L.A."/>
            <person name="Gabisi R.A."/>
            <person name="Garner T.T."/>
            <person name="Godfrey J."/>
            <person name="Hawes A.C."/>
            <person name="Hernandez J."/>
            <person name="Hines S."/>
            <person name="Holder M."/>
            <person name="Hume J."/>
            <person name="Jhangiani S.N."/>
            <person name="Joshi V."/>
            <person name="Khan Z.M."/>
            <person name="Kirkness E.F."/>
            <person name="Cree A."/>
            <person name="Fowler R.G."/>
            <person name="Lee S."/>
            <person name="Lewis L.R."/>
            <person name="Li Z."/>
            <person name="Liu Y.-S."/>
            <person name="Moore S.M."/>
            <person name="Muzny D."/>
            <person name="Nazareth L.V."/>
            <person name="Ngo D.N."/>
            <person name="Okwuonu G.O."/>
            <person name="Pai G."/>
            <person name="Parker D."/>
            <person name="Paul H.A."/>
            <person name="Pfannkoch C."/>
            <person name="Pohl C.S."/>
            <person name="Rogers Y.-H.C."/>
            <person name="Ruiz S.J."/>
            <person name="Sabo A."/>
            <person name="Santibanez J."/>
            <person name="Schneider B.W."/>
            <person name="Smith S.M."/>
            <person name="Sodergren E."/>
            <person name="Svatek A.F."/>
            <person name="Utterback T.R."/>
            <person name="Vattathil S."/>
            <person name="Warren W."/>
            <person name="White C.S."/>
            <person name="Chinwalla A.T."/>
            <person name="Feng Y."/>
            <person name="Halpern A.L."/>
            <person name="Hillier L.W."/>
            <person name="Huang X."/>
            <person name="Minx P."/>
            <person name="Nelson J.O."/>
            <person name="Pepin K.H."/>
            <person name="Qin X."/>
            <person name="Sutton G.G."/>
            <person name="Venter E."/>
            <person name="Walenz B.P."/>
            <person name="Wallis J.W."/>
            <person name="Worley K.C."/>
            <person name="Yang S.-P."/>
            <person name="Jones S.M."/>
            <person name="Marra M.A."/>
            <person name="Rocchi M."/>
            <person name="Schein J.E."/>
            <person name="Baertsch R."/>
            <person name="Clarke L."/>
            <person name="Csuros M."/>
            <person name="Glasscock J."/>
            <person name="Harris R.A."/>
            <person name="Havlak P."/>
            <person name="Jackson A.R."/>
            <person name="Jiang H."/>
            <person name="Liu Y."/>
            <person name="Messina D.N."/>
            <person name="Shen Y."/>
            <person name="Song H.X.-Z."/>
            <person name="Wylie T."/>
            <person name="Zhang L."/>
            <person name="Birney E."/>
            <person name="Han K."/>
            <person name="Konkel M.K."/>
            <person name="Lee J."/>
            <person name="Smit A.F.A."/>
            <person name="Ullmer B."/>
            <person name="Wang H."/>
            <person name="Xing J."/>
            <person name="Burhans R."/>
            <person name="Cheng Z."/>
            <person name="Karro J.E."/>
            <person name="Ma J."/>
            <person name="Raney B."/>
            <person name="She X."/>
            <person name="Cox M.J."/>
            <person name="Demuth J.P."/>
            <person name="Dumas L.J."/>
            <person name="Han S.-G."/>
            <person name="Hopkins J."/>
            <person name="Karimpour-Fard A."/>
            <person name="Kim Y.H."/>
            <person name="Pollack J.R."/>
            <person name="Vinar T."/>
            <person name="Addo-Quaye C."/>
            <person name="Degenhardt J."/>
            <person name="Denby A."/>
            <person name="Hubisz M.J."/>
            <person name="Indap A."/>
            <person name="Kosiol C."/>
            <person name="Lahn B.T."/>
            <person name="Lawson H.A."/>
            <person name="Marklein A."/>
            <person name="Nielsen R."/>
            <person name="Vallender E.J."/>
            <person name="Clark A.G."/>
            <person name="Ferguson B."/>
            <person name="Hernandez R.D."/>
            <person name="Hirani K."/>
            <person name="Kehrer-Sawatzki H."/>
            <person name="Kolb J."/>
            <person name="Patil S."/>
            <person name="Pu L.-L."/>
            <person name="Ren Y."/>
            <person name="Smith D.G."/>
            <person name="Wheeler D.A."/>
            <person name="Schenck I."/>
            <person name="Ball E.V."/>
            <person name="Chen R."/>
            <person name="Cooper D.N."/>
            <person name="Giardine B."/>
            <person name="Hsu F."/>
            <person name="Kent W.J."/>
            <person name="Lesk A."/>
            <person name="Nelson D.L."/>
            <person name="O'brien W.E."/>
            <person name="Pruefer K."/>
            <person name="Stenson P.D."/>
            <person name="Wallace J.C."/>
            <person name="Ke H."/>
            <person name="Liu X.-M."/>
            <person name="Wang P."/>
            <person name="Xiang A.P."/>
            <person name="Yang F."/>
            <person name="Barber G.P."/>
            <person name="Haussler D."/>
            <person name="Karolchik D."/>
            <person name="Kern A.D."/>
            <person name="Kuhn R.M."/>
            <person name="Smith K.E."/>
            <person name="Zwieg A.S."/>
        </authorList>
    </citation>
    <scope>NUCLEOTIDE SEQUENCE [LARGE SCALE GENOMIC DNA]</scope>
    <source>
        <strain evidence="3">17573</strain>
    </source>
</reference>